<keyword evidence="3" id="KW-1185">Reference proteome</keyword>
<keyword evidence="1" id="KW-0812">Transmembrane</keyword>
<feature type="transmembrane region" description="Helical" evidence="1">
    <location>
        <begin position="12"/>
        <end position="34"/>
    </location>
</feature>
<gene>
    <name evidence="2" type="ORF">SAMN04487950_0659</name>
</gene>
<feature type="transmembrane region" description="Helical" evidence="1">
    <location>
        <begin position="130"/>
        <end position="150"/>
    </location>
</feature>
<accession>A0A1I4BMM3</accession>
<evidence type="ECO:0008006" key="4">
    <source>
        <dbReference type="Google" id="ProtNLM"/>
    </source>
</evidence>
<dbReference type="AlphaFoldDB" id="A0A1I4BMM3"/>
<keyword evidence="1" id="KW-0472">Membrane</keyword>
<dbReference type="EMBL" id="FOTC01000001">
    <property type="protein sequence ID" value="SFK70028.1"/>
    <property type="molecule type" value="Genomic_DNA"/>
</dbReference>
<sequence length="155" mass="16025">MAVIDVINALMGTVHLLFAGLWTGSVLFTAYAVVPTAATGDINAEPLATLVGKLTTISRASALFLLLSGGHLAGTRYTSESLFGSTRGHLVLTMVALWFVLAVLVEVGSGKMRSGLSEKKVRSPARDARGIFTAAAVVALLLLVDAGLLLGGTPF</sequence>
<organism evidence="2 3">
    <name type="scientific">Halogranum rubrum</name>
    <dbReference type="NCBI Taxonomy" id="553466"/>
    <lineage>
        <taxon>Archaea</taxon>
        <taxon>Methanobacteriati</taxon>
        <taxon>Methanobacteriota</taxon>
        <taxon>Stenosarchaea group</taxon>
        <taxon>Halobacteria</taxon>
        <taxon>Halobacteriales</taxon>
        <taxon>Haloferacaceae</taxon>
    </lineage>
</organism>
<feature type="transmembrane region" description="Helical" evidence="1">
    <location>
        <begin position="88"/>
        <end position="109"/>
    </location>
</feature>
<dbReference type="RefSeq" id="WP_089865641.1">
    <property type="nucleotide sequence ID" value="NZ_FOTC01000001.1"/>
</dbReference>
<protein>
    <recommendedName>
        <fullName evidence="4">Copper resistance protein D</fullName>
    </recommendedName>
</protein>
<evidence type="ECO:0000313" key="2">
    <source>
        <dbReference type="EMBL" id="SFK70028.1"/>
    </source>
</evidence>
<reference evidence="3" key="1">
    <citation type="submission" date="2016-10" db="EMBL/GenBank/DDBJ databases">
        <authorList>
            <person name="Varghese N."/>
            <person name="Submissions S."/>
        </authorList>
    </citation>
    <scope>NUCLEOTIDE SEQUENCE [LARGE SCALE GENOMIC DNA]</scope>
    <source>
        <strain evidence="3">CGMCC 1.7738</strain>
    </source>
</reference>
<keyword evidence="1" id="KW-1133">Transmembrane helix</keyword>
<proteinExistence type="predicted"/>
<evidence type="ECO:0000313" key="3">
    <source>
        <dbReference type="Proteomes" id="UP000199607"/>
    </source>
</evidence>
<name>A0A1I4BMM3_9EURY</name>
<dbReference type="Proteomes" id="UP000199607">
    <property type="component" value="Unassembled WGS sequence"/>
</dbReference>
<evidence type="ECO:0000256" key="1">
    <source>
        <dbReference type="SAM" id="Phobius"/>
    </source>
</evidence>